<protein>
    <submittedName>
        <fullName evidence="8">Uncharacterized protein</fullName>
    </submittedName>
</protein>
<evidence type="ECO:0000313" key="7">
    <source>
        <dbReference type="Proteomes" id="UP000095281"/>
    </source>
</evidence>
<feature type="compositionally biased region" description="Basic and acidic residues" evidence="5">
    <location>
        <begin position="195"/>
        <end position="218"/>
    </location>
</feature>
<reference evidence="8" key="1">
    <citation type="submission" date="2016-11" db="UniProtKB">
        <authorList>
            <consortium name="WormBaseParasite"/>
        </authorList>
    </citation>
    <scope>IDENTIFICATION</scope>
</reference>
<keyword evidence="4 6" id="KW-0732">Signal</keyword>
<dbReference type="Proteomes" id="UP000095281">
    <property type="component" value="Unplaced"/>
</dbReference>
<sequence>MNGLINILFLFFFVHYSISEVVHLKGKLICNGKGLIKTNIELLEADLFDPDDLLSTTNTDSKGFYEIKGEQNEWFGRIDPYFRIKHNCSFKDNKTKTKKCIYTHVLPILVEVKNDLIENEKYDINFDTLDVAPSSEECTEITLVDADTSMRLERTEEEESEEEKRIERNDKNLKESLEENISSSTTIINEINETTEKQQKEEINETTEINKNETKTYEIKQPSAQPY</sequence>
<dbReference type="Pfam" id="PF01060">
    <property type="entry name" value="TTR-52"/>
    <property type="match status" value="1"/>
</dbReference>
<name>A0A1I8BK25_MELHA</name>
<evidence type="ECO:0000256" key="4">
    <source>
        <dbReference type="ARBA" id="ARBA00022729"/>
    </source>
</evidence>
<evidence type="ECO:0000313" key="8">
    <source>
        <dbReference type="WBParaSite" id="MhA1_Contig2912.frz3.gene1"/>
    </source>
</evidence>
<dbReference type="GO" id="GO:0005576">
    <property type="term" value="C:extracellular region"/>
    <property type="evidence" value="ECO:0007669"/>
    <property type="project" value="UniProtKB-SubCell"/>
</dbReference>
<proteinExistence type="inferred from homology"/>
<dbReference type="Gene3D" id="2.60.40.3330">
    <property type="match status" value="1"/>
</dbReference>
<dbReference type="InterPro" id="IPR001534">
    <property type="entry name" value="Transthyretin-like"/>
</dbReference>
<organism evidence="7 8">
    <name type="scientific">Meloidogyne hapla</name>
    <name type="common">Root-knot nematode worm</name>
    <dbReference type="NCBI Taxonomy" id="6305"/>
    <lineage>
        <taxon>Eukaryota</taxon>
        <taxon>Metazoa</taxon>
        <taxon>Ecdysozoa</taxon>
        <taxon>Nematoda</taxon>
        <taxon>Chromadorea</taxon>
        <taxon>Rhabditida</taxon>
        <taxon>Tylenchina</taxon>
        <taxon>Tylenchomorpha</taxon>
        <taxon>Tylenchoidea</taxon>
        <taxon>Meloidogynidae</taxon>
        <taxon>Meloidogyninae</taxon>
        <taxon>Meloidogyne</taxon>
    </lineage>
</organism>
<evidence type="ECO:0000256" key="1">
    <source>
        <dbReference type="ARBA" id="ARBA00004613"/>
    </source>
</evidence>
<evidence type="ECO:0000256" key="3">
    <source>
        <dbReference type="ARBA" id="ARBA00022525"/>
    </source>
</evidence>
<dbReference type="GO" id="GO:0009986">
    <property type="term" value="C:cell surface"/>
    <property type="evidence" value="ECO:0007669"/>
    <property type="project" value="InterPro"/>
</dbReference>
<feature type="signal peptide" evidence="6">
    <location>
        <begin position="1"/>
        <end position="19"/>
    </location>
</feature>
<evidence type="ECO:0000256" key="5">
    <source>
        <dbReference type="SAM" id="MobiDB-lite"/>
    </source>
</evidence>
<dbReference type="PANTHER" id="PTHR21700">
    <property type="entry name" value="TRANSTHYRETIN-LIKE FAMILY PROTEIN-RELATED"/>
    <property type="match status" value="1"/>
</dbReference>
<dbReference type="InterPro" id="IPR038479">
    <property type="entry name" value="Transthyretin-like_sf"/>
</dbReference>
<accession>A0A1I8BK25</accession>
<evidence type="ECO:0000256" key="6">
    <source>
        <dbReference type="SAM" id="SignalP"/>
    </source>
</evidence>
<dbReference type="WBParaSite" id="MhA1_Contig2912.frz3.gene1">
    <property type="protein sequence ID" value="MhA1_Contig2912.frz3.gene1"/>
    <property type="gene ID" value="MhA1_Contig2912.frz3.gene1"/>
</dbReference>
<keyword evidence="3" id="KW-0964">Secreted</keyword>
<evidence type="ECO:0000256" key="2">
    <source>
        <dbReference type="ARBA" id="ARBA00010112"/>
    </source>
</evidence>
<comment type="similarity">
    <text evidence="2">Belongs to the nematode transthyretin-like family.</text>
</comment>
<feature type="region of interest" description="Disordered" evidence="5">
    <location>
        <begin position="152"/>
        <end position="181"/>
    </location>
</feature>
<dbReference type="AlphaFoldDB" id="A0A1I8BK25"/>
<keyword evidence="7" id="KW-1185">Reference proteome</keyword>
<comment type="subcellular location">
    <subcellularLocation>
        <location evidence="1">Secreted</location>
    </subcellularLocation>
</comment>
<feature type="region of interest" description="Disordered" evidence="5">
    <location>
        <begin position="195"/>
        <end position="227"/>
    </location>
</feature>
<feature type="compositionally biased region" description="Basic and acidic residues" evidence="5">
    <location>
        <begin position="162"/>
        <end position="177"/>
    </location>
</feature>
<feature type="chain" id="PRO_5009315884" evidence="6">
    <location>
        <begin position="20"/>
        <end position="227"/>
    </location>
</feature>